<proteinExistence type="inferred from homology"/>
<comment type="function">
    <text evidence="1">May be required for disulfide bond formation in some proteins.</text>
</comment>
<keyword evidence="6" id="KW-0676">Redox-active center</keyword>
<gene>
    <name evidence="8" type="ORF">DDE23_08270</name>
</gene>
<dbReference type="PANTHER" id="PTHR13887">
    <property type="entry name" value="GLUTATHIONE S-TRANSFERASE KAPPA"/>
    <property type="match status" value="1"/>
</dbReference>
<dbReference type="InterPro" id="IPR013766">
    <property type="entry name" value="Thioredoxin_domain"/>
</dbReference>
<accession>A0A2T7UTX9</accession>
<dbReference type="Pfam" id="PF13462">
    <property type="entry name" value="Thioredoxin_4"/>
    <property type="match status" value="1"/>
</dbReference>
<evidence type="ECO:0000256" key="1">
    <source>
        <dbReference type="ARBA" id="ARBA00003565"/>
    </source>
</evidence>
<dbReference type="SUPFAM" id="SSF52833">
    <property type="entry name" value="Thioredoxin-like"/>
    <property type="match status" value="1"/>
</dbReference>
<dbReference type="RefSeq" id="WP_107751496.1">
    <property type="nucleotide sequence ID" value="NZ_QBKF01000004.1"/>
</dbReference>
<dbReference type="AlphaFoldDB" id="A0A2T7UTX9"/>
<name>A0A2T7UTX9_9RHOB</name>
<dbReference type="PANTHER" id="PTHR13887:SF14">
    <property type="entry name" value="DISULFIDE BOND FORMATION PROTEIN D"/>
    <property type="match status" value="1"/>
</dbReference>
<comment type="similarity">
    <text evidence="2">Belongs to the thioredoxin family. DsbA subfamily.</text>
</comment>
<dbReference type="InterPro" id="IPR012336">
    <property type="entry name" value="Thioredoxin-like_fold"/>
</dbReference>
<organism evidence="8 9">
    <name type="scientific">Pararhodobacter aggregans</name>
    <dbReference type="NCBI Taxonomy" id="404875"/>
    <lineage>
        <taxon>Bacteria</taxon>
        <taxon>Pseudomonadati</taxon>
        <taxon>Pseudomonadota</taxon>
        <taxon>Alphaproteobacteria</taxon>
        <taxon>Rhodobacterales</taxon>
        <taxon>Paracoccaceae</taxon>
        <taxon>Pararhodobacter</taxon>
    </lineage>
</organism>
<dbReference type="PROSITE" id="PS51352">
    <property type="entry name" value="THIOREDOXIN_2"/>
    <property type="match status" value="1"/>
</dbReference>
<evidence type="ECO:0000259" key="7">
    <source>
        <dbReference type="PROSITE" id="PS51352"/>
    </source>
</evidence>
<dbReference type="OrthoDB" id="8478320at2"/>
<reference evidence="8 9" key="1">
    <citation type="journal article" date="2011" name="Syst. Appl. Microbiol.">
        <title>Defluviimonas denitrificans gen. nov., sp. nov., and Pararhodobacter aggregans gen. nov., sp. nov., non-phototrophic Rhodobacteraceae from the biofilter of a marine aquaculture.</title>
        <authorList>
            <person name="Foesel B.U."/>
            <person name="Drake H.L."/>
            <person name="Schramm A."/>
        </authorList>
    </citation>
    <scope>NUCLEOTIDE SEQUENCE [LARGE SCALE GENOMIC DNA]</scope>
    <source>
        <strain evidence="8 9">D1-19</strain>
    </source>
</reference>
<feature type="domain" description="Thioredoxin" evidence="7">
    <location>
        <begin position="25"/>
        <end position="228"/>
    </location>
</feature>
<dbReference type="Gene3D" id="3.40.30.10">
    <property type="entry name" value="Glutaredoxin"/>
    <property type="match status" value="1"/>
</dbReference>
<sequence>MNRRSLLLSGGAAVVAAGAYAGLNSLTGGRAPSLSQTLLPTAAQAQTGEGAVDTSRVMDLVLGNPDAEVTIIEFASYTCPHCASFHANVWPALKAEYVDTGKVRFEYREVYFDAYGLWAALVARCGGEMRYFGISDMLYDEQNQWARGADGNAVADNLRRIGRRAGMSDDELNQCLTDRDLATAMMQVYQEGMTEYGIQGTPSFVINGTTYSNMSMDEFRAILDPLLT</sequence>
<evidence type="ECO:0000256" key="6">
    <source>
        <dbReference type="ARBA" id="ARBA00023284"/>
    </source>
</evidence>
<keyword evidence="3" id="KW-0732">Signal</keyword>
<keyword evidence="5" id="KW-1015">Disulfide bond</keyword>
<dbReference type="InterPro" id="IPR036249">
    <property type="entry name" value="Thioredoxin-like_sf"/>
</dbReference>
<evidence type="ECO:0000256" key="2">
    <source>
        <dbReference type="ARBA" id="ARBA00005791"/>
    </source>
</evidence>
<evidence type="ECO:0000313" key="8">
    <source>
        <dbReference type="EMBL" id="PVE48122.1"/>
    </source>
</evidence>
<dbReference type="Proteomes" id="UP000244810">
    <property type="component" value="Unassembled WGS sequence"/>
</dbReference>
<evidence type="ECO:0000256" key="4">
    <source>
        <dbReference type="ARBA" id="ARBA00023002"/>
    </source>
</evidence>
<comment type="caution">
    <text evidence="8">The sequence shown here is derived from an EMBL/GenBank/DDBJ whole genome shotgun (WGS) entry which is preliminary data.</text>
</comment>
<keyword evidence="4" id="KW-0560">Oxidoreductase</keyword>
<dbReference type="EMBL" id="QDDR01000003">
    <property type="protein sequence ID" value="PVE48122.1"/>
    <property type="molecule type" value="Genomic_DNA"/>
</dbReference>
<dbReference type="GO" id="GO:0016491">
    <property type="term" value="F:oxidoreductase activity"/>
    <property type="evidence" value="ECO:0007669"/>
    <property type="project" value="UniProtKB-KW"/>
</dbReference>
<evidence type="ECO:0000313" key="9">
    <source>
        <dbReference type="Proteomes" id="UP000244810"/>
    </source>
</evidence>
<protein>
    <submittedName>
        <fullName evidence="8">Thiol-disulfide oxidoreductase</fullName>
    </submittedName>
</protein>
<evidence type="ECO:0000256" key="5">
    <source>
        <dbReference type="ARBA" id="ARBA00023157"/>
    </source>
</evidence>
<evidence type="ECO:0000256" key="3">
    <source>
        <dbReference type="ARBA" id="ARBA00022729"/>
    </source>
</evidence>
<keyword evidence="9" id="KW-1185">Reference proteome</keyword>